<comment type="caution">
    <text evidence="4">The sequence shown here is derived from an EMBL/GenBank/DDBJ whole genome shotgun (WGS) entry which is preliminary data.</text>
</comment>
<evidence type="ECO:0000256" key="1">
    <source>
        <dbReference type="RuleBase" id="RU003695"/>
    </source>
</evidence>
<dbReference type="Pfam" id="PF00061">
    <property type="entry name" value="Lipocalin"/>
    <property type="match status" value="1"/>
</dbReference>
<feature type="chain" id="PRO_5043517540" evidence="2">
    <location>
        <begin position="19"/>
        <end position="206"/>
    </location>
</feature>
<dbReference type="InterPro" id="IPR012674">
    <property type="entry name" value="Calycin"/>
</dbReference>
<dbReference type="GO" id="GO:0005615">
    <property type="term" value="C:extracellular space"/>
    <property type="evidence" value="ECO:0007669"/>
    <property type="project" value="UniProtKB-ARBA"/>
</dbReference>
<dbReference type="PANTHER" id="PTHR10612:SF15">
    <property type="entry name" value="APOLIPOPROTEIN D"/>
    <property type="match status" value="1"/>
</dbReference>
<dbReference type="Proteomes" id="UP001054837">
    <property type="component" value="Unassembled WGS sequence"/>
</dbReference>
<dbReference type="PRINTS" id="PR01174">
    <property type="entry name" value="RETINOLBNDNG"/>
</dbReference>
<dbReference type="GO" id="GO:0005737">
    <property type="term" value="C:cytoplasm"/>
    <property type="evidence" value="ECO:0007669"/>
    <property type="project" value="TreeGrafter"/>
</dbReference>
<dbReference type="InterPro" id="IPR000566">
    <property type="entry name" value="Lipocln_cytosolic_FA-bd_dom"/>
</dbReference>
<feature type="domain" description="Lipocalin/cytosolic fatty-acid binding" evidence="3">
    <location>
        <begin position="35"/>
        <end position="162"/>
    </location>
</feature>
<dbReference type="GO" id="GO:0000302">
    <property type="term" value="P:response to reactive oxygen species"/>
    <property type="evidence" value="ECO:0007669"/>
    <property type="project" value="TreeGrafter"/>
</dbReference>
<comment type="similarity">
    <text evidence="1">Belongs to the calycin superfamily. Lipocalin family.</text>
</comment>
<evidence type="ECO:0000256" key="2">
    <source>
        <dbReference type="SAM" id="SignalP"/>
    </source>
</evidence>
<keyword evidence="2" id="KW-0732">Signal</keyword>
<evidence type="ECO:0000313" key="4">
    <source>
        <dbReference type="EMBL" id="GIX93310.1"/>
    </source>
</evidence>
<accession>A0AAV4P7Y8</accession>
<organism evidence="4 5">
    <name type="scientific">Caerostris darwini</name>
    <dbReference type="NCBI Taxonomy" id="1538125"/>
    <lineage>
        <taxon>Eukaryota</taxon>
        <taxon>Metazoa</taxon>
        <taxon>Ecdysozoa</taxon>
        <taxon>Arthropoda</taxon>
        <taxon>Chelicerata</taxon>
        <taxon>Arachnida</taxon>
        <taxon>Araneae</taxon>
        <taxon>Araneomorphae</taxon>
        <taxon>Entelegynae</taxon>
        <taxon>Araneoidea</taxon>
        <taxon>Araneidae</taxon>
        <taxon>Caerostris</taxon>
    </lineage>
</organism>
<evidence type="ECO:0000259" key="3">
    <source>
        <dbReference type="Pfam" id="PF00061"/>
    </source>
</evidence>
<dbReference type="EMBL" id="BPLQ01002488">
    <property type="protein sequence ID" value="GIX93310.1"/>
    <property type="molecule type" value="Genomic_DNA"/>
</dbReference>
<dbReference type="InterPro" id="IPR002449">
    <property type="entry name" value="Retinol-bd/Purpurin"/>
</dbReference>
<name>A0AAV4P7Y8_9ARAC</name>
<dbReference type="SUPFAM" id="SSF50814">
    <property type="entry name" value="Lipocalins"/>
    <property type="match status" value="1"/>
</dbReference>
<proteinExistence type="inferred from homology"/>
<dbReference type="InterPro" id="IPR022272">
    <property type="entry name" value="Lipocalin_CS"/>
</dbReference>
<reference evidence="4 5" key="1">
    <citation type="submission" date="2021-06" db="EMBL/GenBank/DDBJ databases">
        <title>Caerostris darwini draft genome.</title>
        <authorList>
            <person name="Kono N."/>
            <person name="Arakawa K."/>
        </authorList>
    </citation>
    <scope>NUCLEOTIDE SEQUENCE [LARGE SCALE GENOMIC DNA]</scope>
</reference>
<protein>
    <submittedName>
        <fullName evidence="4">Lipocln_cytosolic_FA-bd_dom domain-containing protein</fullName>
    </submittedName>
</protein>
<dbReference type="GO" id="GO:0034632">
    <property type="term" value="F:retinol transmembrane transporter activity"/>
    <property type="evidence" value="ECO:0007669"/>
    <property type="project" value="InterPro"/>
</dbReference>
<dbReference type="PROSITE" id="PS00213">
    <property type="entry name" value="LIPOCALIN"/>
    <property type="match status" value="1"/>
</dbReference>
<gene>
    <name evidence="4" type="primary">AVEN_32326_1</name>
    <name evidence="4" type="ORF">CDAR_287871</name>
</gene>
<dbReference type="GO" id="GO:0006629">
    <property type="term" value="P:lipid metabolic process"/>
    <property type="evidence" value="ECO:0007669"/>
    <property type="project" value="TreeGrafter"/>
</dbReference>
<feature type="signal peptide" evidence="2">
    <location>
        <begin position="1"/>
        <end position="18"/>
    </location>
</feature>
<keyword evidence="5" id="KW-1185">Reference proteome</keyword>
<dbReference type="Gene3D" id="2.40.128.20">
    <property type="match status" value="1"/>
</dbReference>
<sequence>MWTPIFLCISATVGLSIGSCHKPKVQHDFKLEKFAGTWYVIEASPTLTAMASTCPSLIVDVKSPTTASVLNKHATRVGIWKSHTSELTTPNKDEPAKLLQIPSRKKNILLRKNPLWVLDTDYETYAVTYTCDDYSSNVSVMILSRTNKRDEKKIMEIEDMLKARNRRWNVLEWNGETKASLLNKFVLIVIDKWKSDYSDLTTPKNR</sequence>
<dbReference type="AlphaFoldDB" id="A0AAV4P7Y8"/>
<dbReference type="PANTHER" id="PTHR10612">
    <property type="entry name" value="APOLIPOPROTEIN D"/>
    <property type="match status" value="1"/>
</dbReference>
<dbReference type="GO" id="GO:0005501">
    <property type="term" value="F:retinoid binding"/>
    <property type="evidence" value="ECO:0007669"/>
    <property type="project" value="InterPro"/>
</dbReference>
<evidence type="ECO:0000313" key="5">
    <source>
        <dbReference type="Proteomes" id="UP001054837"/>
    </source>
</evidence>